<feature type="non-terminal residue" evidence="2">
    <location>
        <position position="103"/>
    </location>
</feature>
<feature type="region of interest" description="Disordered" evidence="1">
    <location>
        <begin position="1"/>
        <end position="25"/>
    </location>
</feature>
<protein>
    <submittedName>
        <fullName evidence="2">Uncharacterized protein</fullName>
    </submittedName>
</protein>
<evidence type="ECO:0000313" key="2">
    <source>
        <dbReference type="EMBL" id="CAK0910281.1"/>
    </source>
</evidence>
<dbReference type="Proteomes" id="UP001189429">
    <property type="component" value="Unassembled WGS sequence"/>
</dbReference>
<dbReference type="EMBL" id="CAUYUJ010022364">
    <property type="protein sequence ID" value="CAK0910281.1"/>
    <property type="molecule type" value="Genomic_DNA"/>
</dbReference>
<name>A0ABN9YG23_9DINO</name>
<accession>A0ABN9YG23</accession>
<reference evidence="2" key="1">
    <citation type="submission" date="2023-10" db="EMBL/GenBank/DDBJ databases">
        <authorList>
            <person name="Chen Y."/>
            <person name="Shah S."/>
            <person name="Dougan E. K."/>
            <person name="Thang M."/>
            <person name="Chan C."/>
        </authorList>
    </citation>
    <scope>NUCLEOTIDE SEQUENCE [LARGE SCALE GENOMIC DNA]</scope>
</reference>
<gene>
    <name evidence="2" type="ORF">PCOR1329_LOCUS84498</name>
</gene>
<keyword evidence="3" id="KW-1185">Reference proteome</keyword>
<proteinExistence type="predicted"/>
<evidence type="ECO:0000313" key="3">
    <source>
        <dbReference type="Proteomes" id="UP001189429"/>
    </source>
</evidence>
<evidence type="ECO:0000256" key="1">
    <source>
        <dbReference type="SAM" id="MobiDB-lite"/>
    </source>
</evidence>
<organism evidence="2 3">
    <name type="scientific">Prorocentrum cordatum</name>
    <dbReference type="NCBI Taxonomy" id="2364126"/>
    <lineage>
        <taxon>Eukaryota</taxon>
        <taxon>Sar</taxon>
        <taxon>Alveolata</taxon>
        <taxon>Dinophyceae</taxon>
        <taxon>Prorocentrales</taxon>
        <taxon>Prorocentraceae</taxon>
        <taxon>Prorocentrum</taxon>
    </lineage>
</organism>
<sequence>MMRPRRSLRSTTEGTQAAGEVSASARSGCQFAGAVGAVRSRQGLVECDKARAHLAVRAVPSVSARRCCIAERWALERHVAHGAVFSGPLPPLLRRPSPAAASR</sequence>
<comment type="caution">
    <text evidence="2">The sequence shown here is derived from an EMBL/GenBank/DDBJ whole genome shotgun (WGS) entry which is preliminary data.</text>
</comment>